<accession>A0A7M7KRP0</accession>
<evidence type="ECO:0000256" key="5">
    <source>
        <dbReference type="ARBA" id="ARBA00022695"/>
    </source>
</evidence>
<evidence type="ECO:0000256" key="4">
    <source>
        <dbReference type="ARBA" id="ARBA00022679"/>
    </source>
</evidence>
<keyword evidence="15" id="KW-1185">Reference proteome</keyword>
<feature type="compositionally biased region" description="Low complexity" evidence="12">
    <location>
        <begin position="229"/>
        <end position="240"/>
    </location>
</feature>
<feature type="domain" description="Cytidyltransferase-like" evidence="13">
    <location>
        <begin position="71"/>
        <end position="157"/>
    </location>
</feature>
<keyword evidence="3" id="KW-0444">Lipid biosynthesis</keyword>
<feature type="domain" description="Cytidyltransferase-like" evidence="13">
    <location>
        <begin position="271"/>
        <end position="366"/>
    </location>
</feature>
<keyword evidence="6" id="KW-0443">Lipid metabolism</keyword>
<comment type="similarity">
    <text evidence="2">Belongs to the cytidylyltransferase family.</text>
</comment>
<keyword evidence="4" id="KW-0808">Transferase</keyword>
<evidence type="ECO:0000256" key="9">
    <source>
        <dbReference type="ARBA" id="ARBA00024191"/>
    </source>
</evidence>
<evidence type="ECO:0000259" key="13">
    <source>
        <dbReference type="Pfam" id="PF01467"/>
    </source>
</evidence>
<dbReference type="Proteomes" id="UP000594260">
    <property type="component" value="Unplaced"/>
</dbReference>
<dbReference type="Gene3D" id="3.40.50.620">
    <property type="entry name" value="HUPs"/>
    <property type="match status" value="2"/>
</dbReference>
<evidence type="ECO:0000256" key="7">
    <source>
        <dbReference type="ARBA" id="ARBA00023209"/>
    </source>
</evidence>
<evidence type="ECO:0000256" key="11">
    <source>
        <dbReference type="ARBA" id="ARBA00031473"/>
    </source>
</evidence>
<protein>
    <recommendedName>
        <fullName evidence="10">ethanolamine-phosphate cytidylyltransferase</fullName>
        <ecNumber evidence="10">2.7.7.14</ecNumber>
    </recommendedName>
    <alternativeName>
        <fullName evidence="11">CTP:phosphoethanolamine cytidylyltransferase</fullName>
    </alternativeName>
</protein>
<keyword evidence="8" id="KW-1208">Phospholipid metabolism</keyword>
<evidence type="ECO:0000313" key="15">
    <source>
        <dbReference type="Proteomes" id="UP000594260"/>
    </source>
</evidence>
<keyword evidence="7" id="KW-0594">Phospholipid biosynthesis</keyword>
<evidence type="ECO:0000256" key="6">
    <source>
        <dbReference type="ARBA" id="ARBA00023098"/>
    </source>
</evidence>
<evidence type="ECO:0000256" key="12">
    <source>
        <dbReference type="SAM" id="MobiDB-lite"/>
    </source>
</evidence>
<evidence type="ECO:0000256" key="8">
    <source>
        <dbReference type="ARBA" id="ARBA00023264"/>
    </source>
</evidence>
<dbReference type="OrthoDB" id="40021at2759"/>
<dbReference type="GO" id="GO:0006646">
    <property type="term" value="P:phosphatidylethanolamine biosynthetic process"/>
    <property type="evidence" value="ECO:0007669"/>
    <property type="project" value="UniProtKB-UniPathway"/>
</dbReference>
<feature type="region of interest" description="Disordered" evidence="12">
    <location>
        <begin position="222"/>
        <end position="241"/>
    </location>
</feature>
<dbReference type="EnsemblMetazoa" id="XM_022815201">
    <property type="protein sequence ID" value="XP_022670936"/>
    <property type="gene ID" value="LOC111254401"/>
</dbReference>
<evidence type="ECO:0000256" key="2">
    <source>
        <dbReference type="ARBA" id="ARBA00010101"/>
    </source>
</evidence>
<dbReference type="PANTHER" id="PTHR45780:SF2">
    <property type="entry name" value="ETHANOLAMINE-PHOSPHATE CYTIDYLYLTRANSFERASE"/>
    <property type="match status" value="1"/>
</dbReference>
<comment type="pathway">
    <text evidence="1">Lipid metabolism.</text>
</comment>
<evidence type="ECO:0000313" key="14">
    <source>
        <dbReference type="EnsemblMetazoa" id="XP_022670936"/>
    </source>
</evidence>
<dbReference type="KEGG" id="vde:111254401"/>
<dbReference type="EC" id="2.7.7.14" evidence="10"/>
<dbReference type="UniPathway" id="UPA00558">
    <property type="reaction ID" value="UER00742"/>
</dbReference>
<reference evidence="14" key="1">
    <citation type="submission" date="2021-01" db="UniProtKB">
        <authorList>
            <consortium name="EnsemblMetazoa"/>
        </authorList>
    </citation>
    <scope>IDENTIFICATION</scope>
</reference>
<dbReference type="GO" id="GO:0005737">
    <property type="term" value="C:cytoplasm"/>
    <property type="evidence" value="ECO:0007669"/>
    <property type="project" value="TreeGrafter"/>
</dbReference>
<dbReference type="SUPFAM" id="SSF52374">
    <property type="entry name" value="Nucleotidylyl transferase"/>
    <property type="match status" value="2"/>
</dbReference>
<dbReference type="NCBIfam" id="TIGR00125">
    <property type="entry name" value="cyt_tran_rel"/>
    <property type="match status" value="1"/>
</dbReference>
<evidence type="ECO:0000256" key="1">
    <source>
        <dbReference type="ARBA" id="ARBA00005189"/>
    </source>
</evidence>
<comment type="pathway">
    <text evidence="9">Phospholipid metabolism; phosphatidylethanolamine biosynthesis; phosphatidylethanolamine from ethanolamine: step 2/3.</text>
</comment>
<dbReference type="Pfam" id="PF01467">
    <property type="entry name" value="CTP_transf_like"/>
    <property type="match status" value="2"/>
</dbReference>
<dbReference type="PANTHER" id="PTHR45780">
    <property type="entry name" value="ETHANOLAMINE-PHOSPHATE CYTIDYLYLTRANSFERASE"/>
    <property type="match status" value="1"/>
</dbReference>
<proteinExistence type="inferred from homology"/>
<dbReference type="FunCoup" id="A0A7M7KRP0">
    <property type="interactions" value="1332"/>
</dbReference>
<evidence type="ECO:0000256" key="10">
    <source>
        <dbReference type="ARBA" id="ARBA00024221"/>
    </source>
</evidence>
<keyword evidence="5" id="KW-0548">Nucleotidyltransferase</keyword>
<dbReference type="InParanoid" id="A0A7M7KRP0"/>
<organism evidence="14 15">
    <name type="scientific">Varroa destructor</name>
    <name type="common">Honeybee mite</name>
    <dbReference type="NCBI Taxonomy" id="109461"/>
    <lineage>
        <taxon>Eukaryota</taxon>
        <taxon>Metazoa</taxon>
        <taxon>Ecdysozoa</taxon>
        <taxon>Arthropoda</taxon>
        <taxon>Chelicerata</taxon>
        <taxon>Arachnida</taxon>
        <taxon>Acari</taxon>
        <taxon>Parasitiformes</taxon>
        <taxon>Mesostigmata</taxon>
        <taxon>Gamasina</taxon>
        <taxon>Dermanyssoidea</taxon>
        <taxon>Varroidae</taxon>
        <taxon>Varroa</taxon>
    </lineage>
</organism>
<name>A0A7M7KRP0_VARDE</name>
<dbReference type="CDD" id="cd02173">
    <property type="entry name" value="ECT"/>
    <property type="match status" value="1"/>
</dbReference>
<dbReference type="GO" id="GO:0004306">
    <property type="term" value="F:ethanolamine-phosphate cytidylyltransferase activity"/>
    <property type="evidence" value="ECO:0007669"/>
    <property type="project" value="UniProtKB-EC"/>
</dbReference>
<dbReference type="RefSeq" id="XP_022670936.1">
    <property type="nucleotide sequence ID" value="XM_022815201.1"/>
</dbReference>
<dbReference type="InterPro" id="IPR014729">
    <property type="entry name" value="Rossmann-like_a/b/a_fold"/>
</dbReference>
<dbReference type="InterPro" id="IPR004821">
    <property type="entry name" value="Cyt_trans-like"/>
</dbReference>
<dbReference type="InterPro" id="IPR044608">
    <property type="entry name" value="Ect1/PCYT2"/>
</dbReference>
<sequence length="443" mass="50489">MIECFCTDFPLPHSPTTQTYFLLFVINFAASLSSTRVSLSLTLMNENTSDVCSVVPSKRPLSAYEKEEIIAHKGPPVFTEQERYKMVRAIKWVDEVVEGAPYITSVETLDKYQADFCVHGDDLTMDASGQDTYRFVKQAGRYRECRRTAGVSTTDLVGRMLLMTKQHHNLGPREYGVDKEHAGNISKFDFRLCKQKCCQQNRFAKFAELFFIFVEIPTSRNNTQDEKASTPSHDSSTHSPWTGISQFLPTTQKIIQFSEGKEPKPTDKIVYTAGAFDLFHVGYVEFLERAKKLGDYLIVGLHTDPIVNRYKGYNYPIMNLHERVLSVLACKFVNEVVIGAPYYVSKDLMEHFRVSVVVHGTTNIMADVDGRDPYEEPRKQGKFVQVESGSSVTTHEIVTRIISNRLRFKERNEKKEAKELAAYHAFVKNREKQHTIDNNTGGN</sequence>
<evidence type="ECO:0000256" key="3">
    <source>
        <dbReference type="ARBA" id="ARBA00022516"/>
    </source>
</evidence>
<dbReference type="AlphaFoldDB" id="A0A7M7KRP0"/>
<dbReference type="GeneID" id="111254401"/>